<proteinExistence type="predicted"/>
<feature type="domain" description="HTH araC/xylS-type" evidence="4">
    <location>
        <begin position="173"/>
        <end position="271"/>
    </location>
</feature>
<sequence length="273" mass="30762">MLDTETVDKLGSLESLSNSWRTGTIEVNETRQGDCVFSTHELTLNFMLAPVTKRHTSGNLVDYNTGTGWMLPAGTSINCSYETQSRSLRLRLPLSTLRDVLPEGQAVPHLPITCLEDPSILQMALNLYQASQEDDVYSALYRDTMTLALAAHLYRAHGQLEETATQTNDPRIKRAIEYIEDNLDQPITLDDLAGISHMSRYHFAKTFKDLTSLPPHRYLADRRIERAKSLLMTSGLSTAEIAYQVGYNSQSNFTQAFRRITGITPAKYREVRV</sequence>
<keyword evidence="6" id="KW-1185">Reference proteome</keyword>
<protein>
    <submittedName>
        <fullName evidence="5">Helix-turn-helix domain-containing protein</fullName>
    </submittedName>
</protein>
<accession>A0ABW5BL01</accession>
<dbReference type="PANTHER" id="PTHR46796:SF6">
    <property type="entry name" value="ARAC SUBFAMILY"/>
    <property type="match status" value="1"/>
</dbReference>
<dbReference type="SUPFAM" id="SSF46689">
    <property type="entry name" value="Homeodomain-like"/>
    <property type="match status" value="2"/>
</dbReference>
<comment type="caution">
    <text evidence="5">The sequence shown here is derived from an EMBL/GenBank/DDBJ whole genome shotgun (WGS) entry which is preliminary data.</text>
</comment>
<dbReference type="SMART" id="SM00342">
    <property type="entry name" value="HTH_ARAC"/>
    <property type="match status" value="1"/>
</dbReference>
<dbReference type="RefSeq" id="WP_380249921.1">
    <property type="nucleotide sequence ID" value="NZ_JBHUII010000004.1"/>
</dbReference>
<dbReference type="Gene3D" id="1.10.10.60">
    <property type="entry name" value="Homeodomain-like"/>
    <property type="match status" value="2"/>
</dbReference>
<evidence type="ECO:0000313" key="6">
    <source>
        <dbReference type="Proteomes" id="UP001597294"/>
    </source>
</evidence>
<dbReference type="PANTHER" id="PTHR46796">
    <property type="entry name" value="HTH-TYPE TRANSCRIPTIONAL ACTIVATOR RHAS-RELATED"/>
    <property type="match status" value="1"/>
</dbReference>
<name>A0ABW5BL01_9PROT</name>
<keyword evidence="1" id="KW-0805">Transcription regulation</keyword>
<reference evidence="6" key="1">
    <citation type="journal article" date="2019" name="Int. J. Syst. Evol. Microbiol.">
        <title>The Global Catalogue of Microorganisms (GCM) 10K type strain sequencing project: providing services to taxonomists for standard genome sequencing and annotation.</title>
        <authorList>
            <consortium name="The Broad Institute Genomics Platform"/>
            <consortium name="The Broad Institute Genome Sequencing Center for Infectious Disease"/>
            <person name="Wu L."/>
            <person name="Ma J."/>
        </authorList>
    </citation>
    <scope>NUCLEOTIDE SEQUENCE [LARGE SCALE GENOMIC DNA]</scope>
    <source>
        <strain evidence="6">CGMCC 4.7192</strain>
    </source>
</reference>
<keyword evidence="3" id="KW-0804">Transcription</keyword>
<dbReference type="EMBL" id="JBHUII010000004">
    <property type="protein sequence ID" value="MFD2205370.1"/>
    <property type="molecule type" value="Genomic_DNA"/>
</dbReference>
<evidence type="ECO:0000256" key="1">
    <source>
        <dbReference type="ARBA" id="ARBA00023015"/>
    </source>
</evidence>
<evidence type="ECO:0000256" key="3">
    <source>
        <dbReference type="ARBA" id="ARBA00023163"/>
    </source>
</evidence>
<gene>
    <name evidence="5" type="ORF">ACFSKO_07105</name>
</gene>
<dbReference type="PRINTS" id="PR00032">
    <property type="entry name" value="HTHARAC"/>
</dbReference>
<dbReference type="PROSITE" id="PS01124">
    <property type="entry name" value="HTH_ARAC_FAMILY_2"/>
    <property type="match status" value="1"/>
</dbReference>
<dbReference type="InterPro" id="IPR009057">
    <property type="entry name" value="Homeodomain-like_sf"/>
</dbReference>
<dbReference type="Pfam" id="PF12833">
    <property type="entry name" value="HTH_18"/>
    <property type="match status" value="1"/>
</dbReference>
<dbReference type="InterPro" id="IPR018060">
    <property type="entry name" value="HTH_AraC"/>
</dbReference>
<evidence type="ECO:0000259" key="4">
    <source>
        <dbReference type="PROSITE" id="PS01124"/>
    </source>
</evidence>
<evidence type="ECO:0000313" key="5">
    <source>
        <dbReference type="EMBL" id="MFD2205370.1"/>
    </source>
</evidence>
<evidence type="ECO:0000256" key="2">
    <source>
        <dbReference type="ARBA" id="ARBA00023125"/>
    </source>
</evidence>
<keyword evidence="2" id="KW-0238">DNA-binding</keyword>
<dbReference type="Proteomes" id="UP001597294">
    <property type="component" value="Unassembled WGS sequence"/>
</dbReference>
<dbReference type="InterPro" id="IPR020449">
    <property type="entry name" value="Tscrpt_reg_AraC-type_HTH"/>
</dbReference>
<dbReference type="InterPro" id="IPR050204">
    <property type="entry name" value="AraC_XylS_family_regulators"/>
</dbReference>
<organism evidence="5 6">
    <name type="scientific">Kiloniella antarctica</name>
    <dbReference type="NCBI Taxonomy" id="1550907"/>
    <lineage>
        <taxon>Bacteria</taxon>
        <taxon>Pseudomonadati</taxon>
        <taxon>Pseudomonadota</taxon>
        <taxon>Alphaproteobacteria</taxon>
        <taxon>Rhodospirillales</taxon>
        <taxon>Kiloniellaceae</taxon>
        <taxon>Kiloniella</taxon>
    </lineage>
</organism>